<sequence length="102" mass="11704">MLEKAREHAVILMENSFAYSKDKWDKSHATSELKLGDLMLVSTTNLNNINGFKKLKDYFVGPFMIKAFHGENTVEVELSEEFSNKYYTFPVSLINPYKSGDT</sequence>
<dbReference type="Proteomes" id="UP000765509">
    <property type="component" value="Unassembled WGS sequence"/>
</dbReference>
<reference evidence="2" key="1">
    <citation type="submission" date="2021-03" db="EMBL/GenBank/DDBJ databases">
        <title>Draft genome sequence of rust myrtle Austropuccinia psidii MF-1, a brazilian biotype.</title>
        <authorList>
            <person name="Quecine M.C."/>
            <person name="Pachon D.M.R."/>
            <person name="Bonatelli M.L."/>
            <person name="Correr F.H."/>
            <person name="Franceschini L.M."/>
            <person name="Leite T.F."/>
            <person name="Margarido G.R.A."/>
            <person name="Almeida C.A."/>
            <person name="Ferrarezi J.A."/>
            <person name="Labate C.A."/>
        </authorList>
    </citation>
    <scope>NUCLEOTIDE SEQUENCE</scope>
    <source>
        <strain evidence="2">MF-1</strain>
    </source>
</reference>
<evidence type="ECO:0000313" key="3">
    <source>
        <dbReference type="Proteomes" id="UP000765509"/>
    </source>
</evidence>
<gene>
    <name evidence="2" type="ORF">O181_022596</name>
</gene>
<accession>A0A9Q3CD66</accession>
<name>A0A9Q3CD66_9BASI</name>
<evidence type="ECO:0000259" key="1">
    <source>
        <dbReference type="Pfam" id="PF24626"/>
    </source>
</evidence>
<dbReference type="OrthoDB" id="2515364at2759"/>
<organism evidence="2 3">
    <name type="scientific">Austropuccinia psidii MF-1</name>
    <dbReference type="NCBI Taxonomy" id="1389203"/>
    <lineage>
        <taxon>Eukaryota</taxon>
        <taxon>Fungi</taxon>
        <taxon>Dikarya</taxon>
        <taxon>Basidiomycota</taxon>
        <taxon>Pucciniomycotina</taxon>
        <taxon>Pucciniomycetes</taxon>
        <taxon>Pucciniales</taxon>
        <taxon>Sphaerophragmiaceae</taxon>
        <taxon>Austropuccinia</taxon>
    </lineage>
</organism>
<proteinExistence type="predicted"/>
<evidence type="ECO:0000313" key="2">
    <source>
        <dbReference type="EMBL" id="MBW0482881.1"/>
    </source>
</evidence>
<dbReference type="AlphaFoldDB" id="A0A9Q3CD66"/>
<comment type="caution">
    <text evidence="2">The sequence shown here is derived from an EMBL/GenBank/DDBJ whole genome shotgun (WGS) entry which is preliminary data.</text>
</comment>
<keyword evidence="3" id="KW-1185">Reference proteome</keyword>
<feature type="domain" description="Tf2-1-like SH3-like" evidence="1">
    <location>
        <begin position="36"/>
        <end position="97"/>
    </location>
</feature>
<protein>
    <recommendedName>
        <fullName evidence="1">Tf2-1-like SH3-like domain-containing protein</fullName>
    </recommendedName>
</protein>
<dbReference type="InterPro" id="IPR056924">
    <property type="entry name" value="SH3_Tf2-1"/>
</dbReference>
<dbReference type="EMBL" id="AVOT02006970">
    <property type="protein sequence ID" value="MBW0482881.1"/>
    <property type="molecule type" value="Genomic_DNA"/>
</dbReference>
<dbReference type="Pfam" id="PF24626">
    <property type="entry name" value="SH3_Tf2-1"/>
    <property type="match status" value="1"/>
</dbReference>